<keyword evidence="3" id="KW-1003">Cell membrane</keyword>
<feature type="transmembrane region" description="Helical" evidence="7">
    <location>
        <begin position="278"/>
        <end position="300"/>
    </location>
</feature>
<evidence type="ECO:0000256" key="1">
    <source>
        <dbReference type="ARBA" id="ARBA00004651"/>
    </source>
</evidence>
<dbReference type="KEGG" id="dpi:BN4_11836"/>
<keyword evidence="4 7" id="KW-0812">Transmembrane</keyword>
<evidence type="ECO:0000256" key="3">
    <source>
        <dbReference type="ARBA" id="ARBA00022475"/>
    </source>
</evidence>
<comment type="subcellular location">
    <subcellularLocation>
        <location evidence="1">Cell membrane</location>
        <topology evidence="1">Multi-pass membrane protein</topology>
    </subcellularLocation>
</comment>
<feature type="transmembrane region" description="Helical" evidence="7">
    <location>
        <begin position="312"/>
        <end position="336"/>
    </location>
</feature>
<dbReference type="PANTHER" id="PTHR42775:SF2">
    <property type="entry name" value="PERMEASE"/>
    <property type="match status" value="1"/>
</dbReference>
<proteinExistence type="inferred from homology"/>
<evidence type="ECO:0000256" key="4">
    <source>
        <dbReference type="ARBA" id="ARBA00022692"/>
    </source>
</evidence>
<dbReference type="PATRIC" id="fig|879567.3.peg.1934"/>
<sequence length="337" mass="35375">MNYFQTLVGPGNSAWVVKLAGSADFFVFAFVELAVLFVGISFLVGVINEFVPAEKIKSILSERQGRGYLAGAVLGAITPFCSCSTIPMTVGLLKARAGFGPTMTFLFTSPLVNPIIVGLFLTLFGAKTTALYVFMALVLAIFAGWGLHRLNFQRFIKDDLLDRGSLGGCACSTSTPGGGGDTSVTILPMAPAGVQNPAKGEPSRWNRIFHDALGQFLKLMPLITLGLVIGALLHGFVPSDVVARYAGADNALAVPFSALIGVPLYVRASTLLPIGLSLMGKGMSLGAVVALVIGGAGASLPEMIMLKGLFRWPVISAFLCSVFGMAITTGFVMNWLG</sequence>
<dbReference type="AlphaFoldDB" id="M1WK67"/>
<dbReference type="OrthoDB" id="9777774at2"/>
<dbReference type="RefSeq" id="WP_015415115.1">
    <property type="nucleotide sequence ID" value="NC_020409.1"/>
</dbReference>
<dbReference type="InterPro" id="IPR053166">
    <property type="entry name" value="UPF0718_permease"/>
</dbReference>
<feature type="transmembrane region" description="Helical" evidence="7">
    <location>
        <begin position="25"/>
        <end position="47"/>
    </location>
</feature>
<gene>
    <name evidence="8" type="ordered locus">BN4_11836</name>
</gene>
<feature type="transmembrane region" description="Helical" evidence="7">
    <location>
        <begin position="243"/>
        <end position="266"/>
    </location>
</feature>
<dbReference type="InterPro" id="IPR005524">
    <property type="entry name" value="DUF318"/>
</dbReference>
<dbReference type="PANTHER" id="PTHR42775">
    <property type="entry name" value="PERMEASE RV2963-RELATED"/>
    <property type="match status" value="1"/>
</dbReference>
<dbReference type="eggNOG" id="COG0701">
    <property type="taxonomic scope" value="Bacteria"/>
</dbReference>
<reference evidence="8 9" key="1">
    <citation type="journal article" date="2013" name="PLoS ONE">
        <title>The first genomic and proteomic characterization of a deep-sea sulfate reducer: insights into the piezophilic lifestyle of Desulfovibrio piezophilus.</title>
        <authorList>
            <person name="Pradel N."/>
            <person name="Ji B."/>
            <person name="Gimenez G."/>
            <person name="Talla E."/>
            <person name="Lenoble P."/>
            <person name="Garel M."/>
            <person name="Tamburini C."/>
            <person name="Fourquet P."/>
            <person name="Lebrun R."/>
            <person name="Bertin P."/>
            <person name="Denis Y."/>
            <person name="Pophillat M."/>
            <person name="Barbe V."/>
            <person name="Ollivier B."/>
            <person name="Dolla A."/>
        </authorList>
    </citation>
    <scope>NUCLEOTIDE SEQUENCE [LARGE SCALE GENOMIC DNA]</scope>
    <source>
        <strain evidence="9">DSM 10523 / SB164P1</strain>
    </source>
</reference>
<dbReference type="Pfam" id="PF03773">
    <property type="entry name" value="ArsP_1"/>
    <property type="match status" value="1"/>
</dbReference>
<accession>M1WK67</accession>
<evidence type="ECO:0000256" key="2">
    <source>
        <dbReference type="ARBA" id="ARBA00006386"/>
    </source>
</evidence>
<dbReference type="STRING" id="1322246.BN4_11836"/>
<name>M1WK67_PSEP2</name>
<keyword evidence="6 7" id="KW-0472">Membrane</keyword>
<dbReference type="GO" id="GO:0005886">
    <property type="term" value="C:plasma membrane"/>
    <property type="evidence" value="ECO:0007669"/>
    <property type="project" value="UniProtKB-SubCell"/>
</dbReference>
<dbReference type="HOGENOM" id="CLU_059148_1_0_7"/>
<evidence type="ECO:0000256" key="7">
    <source>
        <dbReference type="SAM" id="Phobius"/>
    </source>
</evidence>
<feature type="transmembrane region" description="Helical" evidence="7">
    <location>
        <begin position="130"/>
        <end position="147"/>
    </location>
</feature>
<dbReference type="BioCyc" id="DPIE1322246:BN4_RS09210-MONOMER"/>
<comment type="similarity">
    <text evidence="2">Belongs to the UPF0718 family.</text>
</comment>
<evidence type="ECO:0000313" key="9">
    <source>
        <dbReference type="Proteomes" id="UP000011724"/>
    </source>
</evidence>
<reference evidence="9" key="2">
    <citation type="journal article" date="2013" name="Stand. Genomic Sci.">
        <title>Complete genome sequence of Desulfocapsa sulfexigens, a marine deltaproteobacterium specialized in disproportionating inorganic sulfur compounds.</title>
        <authorList>
            <person name="Finster K.W."/>
            <person name="Kjeldsen K.U."/>
            <person name="Kube M."/>
            <person name="Reinhardt R."/>
            <person name="Mussmann M."/>
            <person name="Amann R."/>
            <person name="Schreiber L."/>
        </authorList>
    </citation>
    <scope>NUCLEOTIDE SEQUENCE [LARGE SCALE GENOMIC DNA]</scope>
    <source>
        <strain evidence="9">DSM 10523 / SB164P1</strain>
    </source>
</reference>
<keyword evidence="5 7" id="KW-1133">Transmembrane helix</keyword>
<protein>
    <submittedName>
        <fullName evidence="8">Putative permease</fullName>
    </submittedName>
</protein>
<dbReference type="Proteomes" id="UP000011724">
    <property type="component" value="Chromosome"/>
</dbReference>
<feature type="transmembrane region" description="Helical" evidence="7">
    <location>
        <begin position="105"/>
        <end position="124"/>
    </location>
</feature>
<evidence type="ECO:0000313" key="8">
    <source>
        <dbReference type="EMBL" id="CCH49071.1"/>
    </source>
</evidence>
<feature type="transmembrane region" description="Helical" evidence="7">
    <location>
        <begin position="216"/>
        <end position="237"/>
    </location>
</feature>
<evidence type="ECO:0000256" key="6">
    <source>
        <dbReference type="ARBA" id="ARBA00023136"/>
    </source>
</evidence>
<organism evidence="8 9">
    <name type="scientific">Pseudodesulfovibrio piezophilus (strain DSM 21447 / JCM 15486 / C1TLV30)</name>
    <name type="common">Desulfovibrio piezophilus</name>
    <dbReference type="NCBI Taxonomy" id="1322246"/>
    <lineage>
        <taxon>Bacteria</taxon>
        <taxon>Pseudomonadati</taxon>
        <taxon>Thermodesulfobacteriota</taxon>
        <taxon>Desulfovibrionia</taxon>
        <taxon>Desulfovibrionales</taxon>
        <taxon>Desulfovibrionaceae</taxon>
    </lineage>
</organism>
<keyword evidence="9" id="KW-1185">Reference proteome</keyword>
<dbReference type="EMBL" id="FO203427">
    <property type="protein sequence ID" value="CCH49071.1"/>
    <property type="molecule type" value="Genomic_DNA"/>
</dbReference>
<evidence type="ECO:0000256" key="5">
    <source>
        <dbReference type="ARBA" id="ARBA00022989"/>
    </source>
</evidence>
<feature type="transmembrane region" description="Helical" evidence="7">
    <location>
        <begin position="67"/>
        <end position="93"/>
    </location>
</feature>